<proteinExistence type="predicted"/>
<name>A0ABW5GDU2_9PSEU</name>
<evidence type="ECO:0000256" key="1">
    <source>
        <dbReference type="SAM" id="MobiDB-lite"/>
    </source>
</evidence>
<reference evidence="3" key="1">
    <citation type="journal article" date="2019" name="Int. J. Syst. Evol. Microbiol.">
        <title>The Global Catalogue of Microorganisms (GCM) 10K type strain sequencing project: providing services to taxonomists for standard genome sequencing and annotation.</title>
        <authorList>
            <consortium name="The Broad Institute Genomics Platform"/>
            <consortium name="The Broad Institute Genome Sequencing Center for Infectious Disease"/>
            <person name="Wu L."/>
            <person name="Ma J."/>
        </authorList>
    </citation>
    <scope>NUCLEOTIDE SEQUENCE [LARGE SCALE GENOMIC DNA]</scope>
    <source>
        <strain evidence="3">CGMCC 4.7643</strain>
    </source>
</reference>
<feature type="region of interest" description="Disordered" evidence="1">
    <location>
        <begin position="90"/>
        <end position="117"/>
    </location>
</feature>
<accession>A0ABW5GDU2</accession>
<dbReference type="SUPFAM" id="SSF69318">
    <property type="entry name" value="Integrin alpha N-terminal domain"/>
    <property type="match status" value="1"/>
</dbReference>
<evidence type="ECO:0000313" key="3">
    <source>
        <dbReference type="Proteomes" id="UP001597419"/>
    </source>
</evidence>
<dbReference type="Proteomes" id="UP001597419">
    <property type="component" value="Unassembled WGS sequence"/>
</dbReference>
<evidence type="ECO:0000313" key="2">
    <source>
        <dbReference type="EMBL" id="MFD2458304.1"/>
    </source>
</evidence>
<dbReference type="InterPro" id="IPR028994">
    <property type="entry name" value="Integrin_alpha_N"/>
</dbReference>
<feature type="region of interest" description="Disordered" evidence="1">
    <location>
        <begin position="172"/>
        <end position="218"/>
    </location>
</feature>
<sequence>MWVDESGGTDPHASGSEAMTVHVDGQDYQAEVNYDANEDGSNDTALIQHDDGTAQAFVDTNHDGVADQYVVIDSTGHAVDQAVYDERSGQWVHSGGHHTGGDDSGRDAGAGGHIHADMPSGDVDAGVATIDTNHDGHNDTAVVQTKDGGTIAFTDKDGDGQADIAVQTDSSGHTTTFEHTGKGQWTQAGSGLMDSEATPSAAMSGGDPAGDAAWGHPGTETLEGVAKIDSGTGQWISPN</sequence>
<keyword evidence="3" id="KW-1185">Reference proteome</keyword>
<feature type="compositionally biased region" description="Polar residues" evidence="1">
    <location>
        <begin position="172"/>
        <end position="189"/>
    </location>
</feature>
<gene>
    <name evidence="2" type="ORF">ACFSYJ_06835</name>
</gene>
<protein>
    <submittedName>
        <fullName evidence="2">Uncharacterized protein</fullName>
    </submittedName>
</protein>
<dbReference type="EMBL" id="JBHUKU010000003">
    <property type="protein sequence ID" value="MFD2458304.1"/>
    <property type="molecule type" value="Genomic_DNA"/>
</dbReference>
<comment type="caution">
    <text evidence="2">The sequence shown here is derived from an EMBL/GenBank/DDBJ whole genome shotgun (WGS) entry which is preliminary data.</text>
</comment>
<dbReference type="RefSeq" id="WP_345394975.1">
    <property type="nucleotide sequence ID" value="NZ_BAABHG010000007.1"/>
</dbReference>
<organism evidence="2 3">
    <name type="scientific">Amycolatopsis samaneae</name>
    <dbReference type="NCBI Taxonomy" id="664691"/>
    <lineage>
        <taxon>Bacteria</taxon>
        <taxon>Bacillati</taxon>
        <taxon>Actinomycetota</taxon>
        <taxon>Actinomycetes</taxon>
        <taxon>Pseudonocardiales</taxon>
        <taxon>Pseudonocardiaceae</taxon>
        <taxon>Amycolatopsis</taxon>
    </lineage>
</organism>